<dbReference type="PANTHER" id="PTHR12363">
    <property type="entry name" value="TRANSPORTIN 3 AND IMPORTIN 13"/>
    <property type="match status" value="1"/>
</dbReference>
<dbReference type="InterPro" id="IPR011989">
    <property type="entry name" value="ARM-like"/>
</dbReference>
<dbReference type="Pfam" id="PF24138">
    <property type="entry name" value="TPR_TNPO3_IPO13_2nd"/>
    <property type="match status" value="1"/>
</dbReference>
<dbReference type="InterPro" id="IPR058537">
    <property type="entry name" value="TPR_TNPO3_IPO13_4th"/>
</dbReference>
<dbReference type="VEuPathDB" id="FungiDB:TAPDE_000604"/>
<dbReference type="Pfam" id="PF03810">
    <property type="entry name" value="IBN_N"/>
    <property type="match status" value="1"/>
</dbReference>
<proteinExistence type="predicted"/>
<dbReference type="PROSITE" id="PS50166">
    <property type="entry name" value="IMPORTIN_B_NT"/>
    <property type="match status" value="1"/>
</dbReference>
<evidence type="ECO:0000259" key="1">
    <source>
        <dbReference type="PROSITE" id="PS50166"/>
    </source>
</evidence>
<dbReference type="EMBL" id="CAHR02000020">
    <property type="protein sequence ID" value="CCG80943.2"/>
    <property type="molecule type" value="Genomic_DNA"/>
</dbReference>
<sequence length="957" mass="107875">MSSSTGYEPLLDALSSLYSNSERSQKEAANAYLESFQKSSEAWQTAHDILSSESILIEAKLFAAQTLKTKIQYDFHQLPPEALGSLRDSLVGLVHRYAGGPRPILIALCVALATLALQMSEWTTVLQDMTSTLSGDAKSWNALLQFISVLPEEISESRKMSLTEQQMEASIERLLTRNAEQVLRLLTAYVQQIGSAENINPLLFTCLSSWLRETPITQLMQSPLVDLTFQALALDNLFESSVDLLCNIFRESNEVNDPDMVKVIEILYPKLMTLRPKIQETKNELDTFRGYARLFSEAGEAWVILIARLPAQFRPLVETIAESAGIDEDLEIVKFTFNFWYDLKQALTSPRYEQAKQEFAPIYLGLVDIMIHHLHYPSGADVNDVDLFDGDRDAEDKFRDFRHDMGDVLKDCCNVVGGSVCLGKAFDKIQSLMQRSKTEQVKWQDIEAPLFSMRAMAREISSEESAVLPHIMNTLLSLPEHPKIRYAATLVLGRYTEWTAQHPDYLLPQLNYITSGFKDANVDVISAAAQALKHFCRDCSKLLVDNIEQLYGFYEQVLPSLDFDSAVETTEGLAHVILAQPTEKLYLALKSFTDPISARIATVSQTFSEDEKIQRKLADDIELLTVFAFTVSPYIPENTEHPCVKVYAEIWPVLSNALDTFGQVRSISERICSCMRTILNNYRQNALPLLPAFAEKLSICFDRYRYGCFLWVSGACVRQFANKDDNTPETVGAVWQFVESQSVAMFKYLSTTEPKQISDVVEDFFRLMMDALHGNAQMFLGSMYLQTILQASMASLVIEQIDALTCVLRFLRDLTAWGLSTSPAAGQDITPEVKSSLQNLLSTYGDQLTGLIFTGQVYSFPRDCIGDASGVILTLLEMQPDSALPWIENAFSRLPAETVGEPERIKFLDGMRQSCHAKDFKRSRSQLQDLTTLYRRRMLAKRTDVLSAEDNAYQFGR</sequence>
<name>R4X797_TAPDE</name>
<dbReference type="InterPro" id="IPR001494">
    <property type="entry name" value="Importin-beta_N"/>
</dbReference>
<dbReference type="FunFam" id="1.25.10.10:FF:000266">
    <property type="entry name" value="mRNA transport regulator MTR10"/>
    <property type="match status" value="1"/>
</dbReference>
<organism evidence="2 3">
    <name type="scientific">Taphrina deformans (strain PYCC 5710 / ATCC 11124 / CBS 356.35 / IMI 108563 / JCM 9778 / NBRC 8474)</name>
    <name type="common">Peach leaf curl fungus</name>
    <name type="synonym">Lalaria deformans</name>
    <dbReference type="NCBI Taxonomy" id="1097556"/>
    <lineage>
        <taxon>Eukaryota</taxon>
        <taxon>Fungi</taxon>
        <taxon>Dikarya</taxon>
        <taxon>Ascomycota</taxon>
        <taxon>Taphrinomycotina</taxon>
        <taxon>Taphrinomycetes</taxon>
        <taxon>Taphrinales</taxon>
        <taxon>Taphrinaceae</taxon>
        <taxon>Taphrina</taxon>
    </lineage>
</organism>
<keyword evidence="3" id="KW-1185">Reference proteome</keyword>
<dbReference type="PANTHER" id="PTHR12363:SF53">
    <property type="entry name" value="MRNA TRANSPORT REGULATOR MTR10"/>
    <property type="match status" value="1"/>
</dbReference>
<accession>R4X797</accession>
<dbReference type="GO" id="GO:0005737">
    <property type="term" value="C:cytoplasm"/>
    <property type="evidence" value="ECO:0007669"/>
    <property type="project" value="TreeGrafter"/>
</dbReference>
<dbReference type="GO" id="GO:0006606">
    <property type="term" value="P:protein import into nucleus"/>
    <property type="evidence" value="ECO:0007669"/>
    <property type="project" value="TreeGrafter"/>
</dbReference>
<evidence type="ECO:0000313" key="2">
    <source>
        <dbReference type="EMBL" id="CCG80943.2"/>
    </source>
</evidence>
<reference evidence="2 3" key="1">
    <citation type="journal article" date="2013" name="MBio">
        <title>Genome sequencing of the plant pathogen Taphrina deformans, the causal agent of peach leaf curl.</title>
        <authorList>
            <person name="Cisse O.H."/>
            <person name="Almeida J.M.G.C.F."/>
            <person name="Fonseca A."/>
            <person name="Kumar A.A."/>
            <person name="Salojaervi J."/>
            <person name="Overmyer K."/>
            <person name="Hauser P.M."/>
            <person name="Pagni M."/>
        </authorList>
    </citation>
    <scope>NUCLEOTIDE SEQUENCE [LARGE SCALE GENOMIC DNA]</scope>
    <source>
        <strain evidence="3">PYCC 5710 / ATCC 11124 / CBS 356.35 / IMI 108563 / JCM 9778 / NBRC 8474</strain>
    </source>
</reference>
<dbReference type="eggNOG" id="KOG2081">
    <property type="taxonomic scope" value="Eukaryota"/>
</dbReference>
<comment type="caution">
    <text evidence="2">The sequence shown here is derived from an EMBL/GenBank/DDBJ whole genome shotgun (WGS) entry which is preliminary data.</text>
</comment>
<dbReference type="InterPro" id="IPR051345">
    <property type="entry name" value="Importin_beta-like_NTR"/>
</dbReference>
<dbReference type="Pfam" id="PF24139">
    <property type="entry name" value="TPR_TNPO3_IPO13_4th"/>
    <property type="match status" value="1"/>
</dbReference>
<feature type="domain" description="Importin N-terminal" evidence="1">
    <location>
        <begin position="29"/>
        <end position="96"/>
    </location>
</feature>
<dbReference type="SMART" id="SM00913">
    <property type="entry name" value="IBN_N"/>
    <property type="match status" value="1"/>
</dbReference>
<protein>
    <submittedName>
        <fullName evidence="2">Uncharacterized protein C11G11.07</fullName>
    </submittedName>
</protein>
<dbReference type="Proteomes" id="UP000013776">
    <property type="component" value="Unassembled WGS sequence"/>
</dbReference>
<dbReference type="OrthoDB" id="435593at2759"/>
<dbReference type="Pfam" id="PF24140">
    <property type="entry name" value="TPR_TNPO3_IPO13_3rd"/>
    <property type="match status" value="1"/>
</dbReference>
<dbReference type="AlphaFoldDB" id="R4X797"/>
<dbReference type="InterPro" id="IPR016024">
    <property type="entry name" value="ARM-type_fold"/>
</dbReference>
<dbReference type="STRING" id="1097556.R4X797"/>
<dbReference type="InterPro" id="IPR013598">
    <property type="entry name" value="Exportin-1/Importin-b-like"/>
</dbReference>
<dbReference type="GO" id="GO:0031267">
    <property type="term" value="F:small GTPase binding"/>
    <property type="evidence" value="ECO:0007669"/>
    <property type="project" value="InterPro"/>
</dbReference>
<evidence type="ECO:0000313" key="3">
    <source>
        <dbReference type="Proteomes" id="UP000013776"/>
    </source>
</evidence>
<dbReference type="SUPFAM" id="SSF48371">
    <property type="entry name" value="ARM repeat"/>
    <property type="match status" value="1"/>
</dbReference>
<dbReference type="Pfam" id="PF08389">
    <property type="entry name" value="Xpo1"/>
    <property type="match status" value="1"/>
</dbReference>
<gene>
    <name evidence="2" type="ORF">TAPDE_000604</name>
</gene>
<dbReference type="Gene3D" id="1.25.10.10">
    <property type="entry name" value="Leucine-rich Repeat Variant"/>
    <property type="match status" value="1"/>
</dbReference>
<dbReference type="InterPro" id="IPR057941">
    <property type="entry name" value="TPR_TNPO3_IPO13_2nd"/>
</dbReference>
<dbReference type="GO" id="GO:0005634">
    <property type="term" value="C:nucleus"/>
    <property type="evidence" value="ECO:0007669"/>
    <property type="project" value="UniProtKB-ARBA"/>
</dbReference>
<dbReference type="InterPro" id="IPR057942">
    <property type="entry name" value="TPR_TNPO3_IPO13_3rd"/>
</dbReference>